<evidence type="ECO:0000313" key="4">
    <source>
        <dbReference type="Proteomes" id="UP001165065"/>
    </source>
</evidence>
<reference evidence="4" key="1">
    <citation type="journal article" date="2023" name="Commun. Biol.">
        <title>Genome analysis of Parmales, the sister group of diatoms, reveals the evolutionary specialization of diatoms from phago-mixotrophs to photoautotrophs.</title>
        <authorList>
            <person name="Ban H."/>
            <person name="Sato S."/>
            <person name="Yoshikawa S."/>
            <person name="Yamada K."/>
            <person name="Nakamura Y."/>
            <person name="Ichinomiya M."/>
            <person name="Sato N."/>
            <person name="Blanc-Mathieu R."/>
            <person name="Endo H."/>
            <person name="Kuwata A."/>
            <person name="Ogata H."/>
        </authorList>
    </citation>
    <scope>NUCLEOTIDE SEQUENCE [LARGE SCALE GENOMIC DNA]</scope>
</reference>
<dbReference type="Gene3D" id="3.40.525.10">
    <property type="entry name" value="CRAL-TRIO lipid binding domain"/>
    <property type="match status" value="1"/>
</dbReference>
<dbReference type="InterPro" id="IPR011074">
    <property type="entry name" value="CRAL/TRIO_N_dom"/>
</dbReference>
<feature type="region of interest" description="Disordered" evidence="1">
    <location>
        <begin position="345"/>
        <end position="374"/>
    </location>
</feature>
<organism evidence="3 4">
    <name type="scientific">Triparma columacea</name>
    <dbReference type="NCBI Taxonomy" id="722753"/>
    <lineage>
        <taxon>Eukaryota</taxon>
        <taxon>Sar</taxon>
        <taxon>Stramenopiles</taxon>
        <taxon>Ochrophyta</taxon>
        <taxon>Bolidophyceae</taxon>
        <taxon>Parmales</taxon>
        <taxon>Triparmaceae</taxon>
        <taxon>Triparma</taxon>
    </lineage>
</organism>
<gene>
    <name evidence="3" type="ORF">TrCOL_g7813</name>
</gene>
<feature type="domain" description="CRAL-TRIO" evidence="2">
    <location>
        <begin position="117"/>
        <end position="296"/>
    </location>
</feature>
<dbReference type="PROSITE" id="PS50191">
    <property type="entry name" value="CRAL_TRIO"/>
    <property type="match status" value="1"/>
</dbReference>
<dbReference type="InterPro" id="IPR051026">
    <property type="entry name" value="PI/PC_transfer"/>
</dbReference>
<dbReference type="InterPro" id="IPR036273">
    <property type="entry name" value="CRAL/TRIO_N_dom_sf"/>
</dbReference>
<feature type="compositionally biased region" description="Basic and acidic residues" evidence="1">
    <location>
        <begin position="459"/>
        <end position="475"/>
    </location>
</feature>
<feature type="compositionally biased region" description="Gly residues" evidence="1">
    <location>
        <begin position="476"/>
        <end position="491"/>
    </location>
</feature>
<protein>
    <recommendedName>
        <fullName evidence="2">CRAL-TRIO domain-containing protein</fullName>
    </recommendedName>
</protein>
<evidence type="ECO:0000313" key="3">
    <source>
        <dbReference type="EMBL" id="GMI44507.1"/>
    </source>
</evidence>
<dbReference type="Proteomes" id="UP001165065">
    <property type="component" value="Unassembled WGS sequence"/>
</dbReference>
<feature type="compositionally biased region" description="Polar residues" evidence="1">
    <location>
        <begin position="345"/>
        <end position="361"/>
    </location>
</feature>
<dbReference type="InterPro" id="IPR001251">
    <property type="entry name" value="CRAL-TRIO_dom"/>
</dbReference>
<sequence length="546" mass="59625">METKAIIKSPRIRCWIKWLRIKLQEWGTPSNLTPSQTSAYDDLHTWLTGPQGSMYTSTAFNFSAAGESTPHAICRWLRARKFDVDAAKSMIAEAHEVRSTPSSFDFYPDPHQALGIRPAVYLNLYPQGYFGYAKNSAPVFISKPSAIDVNSLYCCLSLENIMRYHWHAMQVEFVSELSKSRASNSGSGDNPAQCVCIVDLRGLSASQLNKRTLRVIREQSAIDSACYPEILCKMIVLSVPGFFNFSWKIIKGFVDKRTASKIELIGNREKGEKRLLELIDASQLPLDYGGTAPSTTQQTFINNEEPGCNRRIIECIRPGKHNVTFKVGKGEEVKIKIHTKSTTDGTFTLTKSTDNSTPSPRSRQKGREGEPKLGWCVVHNRGNPLNTNGSDEFMTYSTSKDVLGSGAFSGTTTFQGPGNFNLACEAKGGGMFGGGCHDYLVVITIYDVKDVTRGLGESVDEHNEEGVEGTAEARGEGGGGNYGEKNGGVIVGKGTKFDYISPKREMGGEDGGGKGGGKGGKDKTKKGGRRGSFFGRRSSGKCENNE</sequence>
<dbReference type="PANTHER" id="PTHR45657:SF1">
    <property type="entry name" value="CRAL-TRIO DOMAIN-CONTAINING PROTEIN YKL091C-RELATED"/>
    <property type="match status" value="1"/>
</dbReference>
<name>A0A9W7GIA1_9STRA</name>
<evidence type="ECO:0000259" key="2">
    <source>
        <dbReference type="PROSITE" id="PS50191"/>
    </source>
</evidence>
<dbReference type="AlphaFoldDB" id="A0A9W7GIA1"/>
<dbReference type="InterPro" id="IPR036865">
    <property type="entry name" value="CRAL-TRIO_dom_sf"/>
</dbReference>
<dbReference type="SMART" id="SM00516">
    <property type="entry name" value="SEC14"/>
    <property type="match status" value="1"/>
</dbReference>
<keyword evidence="4" id="KW-1185">Reference proteome</keyword>
<proteinExistence type="predicted"/>
<feature type="compositionally biased region" description="Gly residues" evidence="1">
    <location>
        <begin position="509"/>
        <end position="518"/>
    </location>
</feature>
<evidence type="ECO:0000256" key="1">
    <source>
        <dbReference type="SAM" id="MobiDB-lite"/>
    </source>
</evidence>
<accession>A0A9W7GIA1</accession>
<feature type="region of interest" description="Disordered" evidence="1">
    <location>
        <begin position="458"/>
        <end position="546"/>
    </location>
</feature>
<dbReference type="PANTHER" id="PTHR45657">
    <property type="entry name" value="CRAL-TRIO DOMAIN-CONTAINING PROTEIN YKL091C-RELATED"/>
    <property type="match status" value="1"/>
</dbReference>
<comment type="caution">
    <text evidence="3">The sequence shown here is derived from an EMBL/GenBank/DDBJ whole genome shotgun (WGS) entry which is preliminary data.</text>
</comment>
<dbReference type="SUPFAM" id="SSF46938">
    <property type="entry name" value="CRAL/TRIO N-terminal domain"/>
    <property type="match status" value="1"/>
</dbReference>
<dbReference type="SUPFAM" id="SSF52087">
    <property type="entry name" value="CRAL/TRIO domain"/>
    <property type="match status" value="1"/>
</dbReference>
<dbReference type="EMBL" id="BRYA01001484">
    <property type="protein sequence ID" value="GMI44507.1"/>
    <property type="molecule type" value="Genomic_DNA"/>
</dbReference>
<dbReference type="CDD" id="cd00170">
    <property type="entry name" value="SEC14"/>
    <property type="match status" value="1"/>
</dbReference>
<dbReference type="SMART" id="SM01100">
    <property type="entry name" value="CRAL_TRIO_N"/>
    <property type="match status" value="1"/>
</dbReference>
<dbReference type="OrthoDB" id="1434354at2759"/>
<dbReference type="Pfam" id="PF00650">
    <property type="entry name" value="CRAL_TRIO"/>
    <property type="match status" value="1"/>
</dbReference>